<evidence type="ECO:0000259" key="3">
    <source>
        <dbReference type="Pfam" id="PF13115"/>
    </source>
</evidence>
<dbReference type="AlphaFoldDB" id="A0A0U2YMN9"/>
<dbReference type="Pfam" id="PF13115">
    <property type="entry name" value="YtkA"/>
    <property type="match status" value="1"/>
</dbReference>
<keyword evidence="2" id="KW-0732">Signal</keyword>
<dbReference type="InterPro" id="IPR032693">
    <property type="entry name" value="YtkA-like_dom"/>
</dbReference>
<organism evidence="4 5">
    <name type="scientific">Planococcus rifietoensis</name>
    <dbReference type="NCBI Taxonomy" id="200991"/>
    <lineage>
        <taxon>Bacteria</taxon>
        <taxon>Bacillati</taxon>
        <taxon>Bacillota</taxon>
        <taxon>Bacilli</taxon>
        <taxon>Bacillales</taxon>
        <taxon>Caryophanaceae</taxon>
        <taxon>Planococcus</taxon>
    </lineage>
</organism>
<gene>
    <name evidence="4" type="ORF">AUC31_12140</name>
</gene>
<dbReference type="KEGG" id="prt:AUC31_12140"/>
<evidence type="ECO:0000256" key="1">
    <source>
        <dbReference type="SAM" id="MobiDB-lite"/>
    </source>
</evidence>
<feature type="domain" description="YtkA-like" evidence="3">
    <location>
        <begin position="31"/>
        <end position="114"/>
    </location>
</feature>
<dbReference type="EMBL" id="CP013659">
    <property type="protein sequence ID" value="ALS75898.1"/>
    <property type="molecule type" value="Genomic_DNA"/>
</dbReference>
<dbReference type="RefSeq" id="WP_058382601.1">
    <property type="nucleotide sequence ID" value="NZ_CP013659.2"/>
</dbReference>
<reference evidence="4" key="1">
    <citation type="submission" date="2016-01" db="EMBL/GenBank/DDBJ databases">
        <title>Complete genome of Planococcus rifietoensis type strain M8.</title>
        <authorList>
            <person name="See-Too W.S."/>
        </authorList>
    </citation>
    <scope>NUCLEOTIDE SEQUENCE [LARGE SCALE GENOMIC DNA]</scope>
    <source>
        <strain evidence="4">M8</strain>
    </source>
</reference>
<feature type="signal peptide" evidence="2">
    <location>
        <begin position="1"/>
        <end position="26"/>
    </location>
</feature>
<proteinExistence type="predicted"/>
<evidence type="ECO:0000313" key="5">
    <source>
        <dbReference type="Proteomes" id="UP000067683"/>
    </source>
</evidence>
<dbReference type="PROSITE" id="PS51257">
    <property type="entry name" value="PROKAR_LIPOPROTEIN"/>
    <property type="match status" value="1"/>
</dbReference>
<keyword evidence="5" id="KW-1185">Reference proteome</keyword>
<name>A0A0U2YMN9_9BACL</name>
<dbReference type="Proteomes" id="UP000067683">
    <property type="component" value="Chromosome"/>
</dbReference>
<evidence type="ECO:0000313" key="4">
    <source>
        <dbReference type="EMBL" id="ALS75898.1"/>
    </source>
</evidence>
<protein>
    <recommendedName>
        <fullName evidence="3">YtkA-like domain-containing protein</fullName>
    </recommendedName>
</protein>
<evidence type="ECO:0000256" key="2">
    <source>
        <dbReference type="SAM" id="SignalP"/>
    </source>
</evidence>
<accession>A0A0U2YMN9</accession>
<dbReference type="STRING" id="200991.AUC31_12140"/>
<sequence>MKKLYGPLVAAVAILLLSACSVRGDAADLYKQEAPLQIVAELPEEITPGETVRFQAELTQNGEPVNEANFVHFEVRKQNGSIPYPMKEAQALGDGVYEMEASFKSNGLYFLEVHAGSGESISNPHYQFIVGDLSESELDSLKEGPEPDSGSSGHHH</sequence>
<feature type="region of interest" description="Disordered" evidence="1">
    <location>
        <begin position="137"/>
        <end position="156"/>
    </location>
</feature>
<feature type="chain" id="PRO_5006834853" description="YtkA-like domain-containing protein" evidence="2">
    <location>
        <begin position="27"/>
        <end position="156"/>
    </location>
</feature>